<dbReference type="Proteomes" id="UP001156690">
    <property type="component" value="Unassembled WGS sequence"/>
</dbReference>
<organism evidence="1 2">
    <name type="scientific">Vibrio penaeicida</name>
    <dbReference type="NCBI Taxonomy" id="104609"/>
    <lineage>
        <taxon>Bacteria</taxon>
        <taxon>Pseudomonadati</taxon>
        <taxon>Pseudomonadota</taxon>
        <taxon>Gammaproteobacteria</taxon>
        <taxon>Vibrionales</taxon>
        <taxon>Vibrionaceae</taxon>
        <taxon>Vibrio</taxon>
    </lineage>
</organism>
<dbReference type="AlphaFoldDB" id="A0AAV5NS56"/>
<reference evidence="2" key="1">
    <citation type="journal article" date="2019" name="Int. J. Syst. Evol. Microbiol.">
        <title>The Global Catalogue of Microorganisms (GCM) 10K type strain sequencing project: providing services to taxonomists for standard genome sequencing and annotation.</title>
        <authorList>
            <consortium name="The Broad Institute Genomics Platform"/>
            <consortium name="The Broad Institute Genome Sequencing Center for Infectious Disease"/>
            <person name="Wu L."/>
            <person name="Ma J."/>
        </authorList>
    </citation>
    <scope>NUCLEOTIDE SEQUENCE [LARGE SCALE GENOMIC DNA]</scope>
    <source>
        <strain evidence="2">NBRC 15640</strain>
    </source>
</reference>
<protein>
    <submittedName>
        <fullName evidence="1">Mu phage protease GpI</fullName>
    </submittedName>
</protein>
<accession>A0AAV5NS56</accession>
<dbReference type="InterPro" id="IPR012106">
    <property type="entry name" value="Phage_Mu_Gp1"/>
</dbReference>
<dbReference type="GO" id="GO:0006508">
    <property type="term" value="P:proteolysis"/>
    <property type="evidence" value="ECO:0007669"/>
    <property type="project" value="UniProtKB-KW"/>
</dbReference>
<evidence type="ECO:0000313" key="1">
    <source>
        <dbReference type="EMBL" id="GLQ73265.1"/>
    </source>
</evidence>
<gene>
    <name evidence="1" type="primary">gpI_1</name>
    <name evidence="1" type="ORF">GCM10007932_26250</name>
</gene>
<dbReference type="GO" id="GO:0008233">
    <property type="term" value="F:peptidase activity"/>
    <property type="evidence" value="ECO:0007669"/>
    <property type="project" value="UniProtKB-KW"/>
</dbReference>
<keyword evidence="2" id="KW-1185">Reference proteome</keyword>
<dbReference type="Pfam" id="PF10123">
    <property type="entry name" value="Mu-like_Pro"/>
    <property type="match status" value="1"/>
</dbReference>
<comment type="caution">
    <text evidence="1">The sequence shown here is derived from an EMBL/GenBank/DDBJ whole genome shotgun (WGS) entry which is preliminary data.</text>
</comment>
<sequence length="334" mass="36875">MKKTHLAVCFNLSQTVIDGLGKKQEDDPEKNITVWIPMIPKGEAKGRDGRMWLNSDPDGVVSAFDTKLPFDLEHATEIKAPEGEQAEAYGWILALENRDGEIWAEVDWNYQGRWLIEDKRYLYYSPAFHYDSDGVITAMSSAGLTNKPNFYVPALNRQEETDMKLPQLIAAALGLAEDATEEQGVVAINSLKSEKDIALNRATTPDLTKFIPIETHTVALNRATTAEAKLKEIDDQKVDGLVQAAIDEGKIAPANKDMFVGMCRAEGGVEQFEAFVKTAPSIATNAQVAKPKVEGGSQLDKDELAMCRKMNLTEKEFLASKHSIASNQELNKDA</sequence>
<dbReference type="RefSeq" id="WP_126608024.1">
    <property type="nucleotide sequence ID" value="NZ_AP025144.1"/>
</dbReference>
<dbReference type="EMBL" id="BSNX01000030">
    <property type="protein sequence ID" value="GLQ73265.1"/>
    <property type="molecule type" value="Genomic_DNA"/>
</dbReference>
<evidence type="ECO:0000313" key="2">
    <source>
        <dbReference type="Proteomes" id="UP001156690"/>
    </source>
</evidence>
<keyword evidence="1" id="KW-0378">Hydrolase</keyword>
<name>A0AAV5NS56_9VIBR</name>
<dbReference type="PIRSF" id="PIRSF016624">
    <property type="entry name" value="Mu_prophg_I"/>
    <property type="match status" value="1"/>
</dbReference>
<keyword evidence="1" id="KW-0645">Protease</keyword>
<proteinExistence type="predicted"/>